<accession>A0A842IQN6</accession>
<proteinExistence type="predicted"/>
<protein>
    <submittedName>
        <fullName evidence="1">Uncharacterized protein</fullName>
    </submittedName>
</protein>
<reference evidence="1" key="1">
    <citation type="submission" date="2020-08" db="EMBL/GenBank/DDBJ databases">
        <title>Winogradskyella ouciana sp. nov., isolated from the hadal seawater of the Mariana Trench.</title>
        <authorList>
            <person name="He X."/>
        </authorList>
    </citation>
    <scope>NUCLEOTIDE SEQUENCE [LARGE SCALE GENOMIC DNA]</scope>
    <source>
        <strain evidence="1">KCTC 52348</strain>
    </source>
</reference>
<sequence length="86" mass="10088">MDVFLAFVFAFRTFRFLPLKRIQFLKMINTEINANSIQNFVEDIVIIFICFAKAIKKATKANMMDSSRKLIYANAKLRLCFPKVFL</sequence>
<dbReference type="RefSeq" id="WP_185787742.1">
    <property type="nucleotide sequence ID" value="NZ_JACLCP010000001.1"/>
</dbReference>
<evidence type="ECO:0000313" key="1">
    <source>
        <dbReference type="EMBL" id="MBC2844044.1"/>
    </source>
</evidence>
<keyword evidence="2" id="KW-1185">Reference proteome</keyword>
<dbReference type="EMBL" id="JACLCP010000001">
    <property type="protein sequence ID" value="MBC2844044.1"/>
    <property type="molecule type" value="Genomic_DNA"/>
</dbReference>
<gene>
    <name evidence="1" type="ORF">H7F21_02990</name>
</gene>
<evidence type="ECO:0000313" key="2">
    <source>
        <dbReference type="Proteomes" id="UP000533900"/>
    </source>
</evidence>
<dbReference type="AlphaFoldDB" id="A0A842IQN6"/>
<comment type="caution">
    <text evidence="1">The sequence shown here is derived from an EMBL/GenBank/DDBJ whole genome shotgun (WGS) entry which is preliminary data.</text>
</comment>
<dbReference type="Proteomes" id="UP000533900">
    <property type="component" value="Unassembled WGS sequence"/>
</dbReference>
<organism evidence="1 2">
    <name type="scientific">Winogradskyella flava</name>
    <dbReference type="NCBI Taxonomy" id="1884876"/>
    <lineage>
        <taxon>Bacteria</taxon>
        <taxon>Pseudomonadati</taxon>
        <taxon>Bacteroidota</taxon>
        <taxon>Flavobacteriia</taxon>
        <taxon>Flavobacteriales</taxon>
        <taxon>Flavobacteriaceae</taxon>
        <taxon>Winogradskyella</taxon>
    </lineage>
</organism>
<name>A0A842IQN6_9FLAO</name>